<dbReference type="RefSeq" id="WP_151252989.1">
    <property type="nucleotide sequence ID" value="NZ_CAXTHA010000003.1"/>
</dbReference>
<name>A0A2X2DTE3_PROMI</name>
<gene>
    <name evidence="1" type="ORF">NCTC10975_02878</name>
</gene>
<sequence>MKDNIKSMEAFERIALIAKVGSFDSFTSQEKDIVLSLIFELADNARVDLLEENKPHSVAQ</sequence>
<dbReference type="EMBL" id="UAUE01000023">
    <property type="protein sequence ID" value="SPY97770.1"/>
    <property type="molecule type" value="Genomic_DNA"/>
</dbReference>
<reference evidence="1 2" key="1">
    <citation type="submission" date="2018-06" db="EMBL/GenBank/DDBJ databases">
        <authorList>
            <consortium name="Pathogen Informatics"/>
            <person name="Doyle S."/>
        </authorList>
    </citation>
    <scope>NUCLEOTIDE SEQUENCE [LARGE SCALE GENOMIC DNA]</scope>
    <source>
        <strain evidence="1 2">NCTC10975</strain>
    </source>
</reference>
<evidence type="ECO:0000313" key="1">
    <source>
        <dbReference type="EMBL" id="SPY97770.1"/>
    </source>
</evidence>
<dbReference type="AlphaFoldDB" id="A0A2X2DTE3"/>
<evidence type="ECO:0000313" key="2">
    <source>
        <dbReference type="Proteomes" id="UP000251485"/>
    </source>
</evidence>
<dbReference type="Proteomes" id="UP000251485">
    <property type="component" value="Unassembled WGS sequence"/>
</dbReference>
<proteinExistence type="predicted"/>
<organism evidence="1 2">
    <name type="scientific">Proteus mirabilis</name>
    <dbReference type="NCBI Taxonomy" id="584"/>
    <lineage>
        <taxon>Bacteria</taxon>
        <taxon>Pseudomonadati</taxon>
        <taxon>Pseudomonadota</taxon>
        <taxon>Gammaproteobacteria</taxon>
        <taxon>Enterobacterales</taxon>
        <taxon>Morganellaceae</taxon>
        <taxon>Proteus</taxon>
    </lineage>
</organism>
<accession>A0A2X2DTE3</accession>
<protein>
    <submittedName>
        <fullName evidence="1">Uncharacterized protein</fullName>
    </submittedName>
</protein>